<accession>A0A7I8WIW4</accession>
<organism evidence="2 3">
    <name type="scientific">Bursaphelenchus xylophilus</name>
    <name type="common">Pinewood nematode worm</name>
    <name type="synonym">Aphelenchoides xylophilus</name>
    <dbReference type="NCBI Taxonomy" id="6326"/>
    <lineage>
        <taxon>Eukaryota</taxon>
        <taxon>Metazoa</taxon>
        <taxon>Ecdysozoa</taxon>
        <taxon>Nematoda</taxon>
        <taxon>Chromadorea</taxon>
        <taxon>Rhabditida</taxon>
        <taxon>Tylenchina</taxon>
        <taxon>Tylenchomorpha</taxon>
        <taxon>Aphelenchoidea</taxon>
        <taxon>Aphelenchoididae</taxon>
        <taxon>Bursaphelenchus</taxon>
    </lineage>
</organism>
<evidence type="ECO:0000313" key="3">
    <source>
        <dbReference type="Proteomes" id="UP000659654"/>
    </source>
</evidence>
<feature type="compositionally biased region" description="Basic and acidic residues" evidence="1">
    <location>
        <begin position="8"/>
        <end position="17"/>
    </location>
</feature>
<dbReference type="Proteomes" id="UP000582659">
    <property type="component" value="Unassembled WGS sequence"/>
</dbReference>
<keyword evidence="3" id="KW-1185">Reference proteome</keyword>
<feature type="region of interest" description="Disordered" evidence="1">
    <location>
        <begin position="1"/>
        <end position="32"/>
    </location>
</feature>
<dbReference type="EMBL" id="CAJFDI010000003">
    <property type="protein sequence ID" value="CAD5221668.1"/>
    <property type="molecule type" value="Genomic_DNA"/>
</dbReference>
<dbReference type="EMBL" id="CAJFCV020000003">
    <property type="protein sequence ID" value="CAG9108723.1"/>
    <property type="molecule type" value="Genomic_DNA"/>
</dbReference>
<gene>
    <name evidence="2" type="ORF">BXYJ_LOCUS6793</name>
</gene>
<evidence type="ECO:0000256" key="1">
    <source>
        <dbReference type="SAM" id="MobiDB-lite"/>
    </source>
</evidence>
<sequence length="97" mass="11191">MYSNPQNKQKEQRESHVRATSLNPRPQLSLYGNRGRRKNISIPIHTVSFTQPIKVPFLKDETYTTARVIPQQVGSWPLMYLVIGHCESYLYDPTCLG</sequence>
<dbReference type="AlphaFoldDB" id="A0A7I8WIW4"/>
<name>A0A7I8WIW4_BURXY</name>
<proteinExistence type="predicted"/>
<comment type="caution">
    <text evidence="2">The sequence shown here is derived from an EMBL/GenBank/DDBJ whole genome shotgun (WGS) entry which is preliminary data.</text>
</comment>
<reference evidence="2" key="1">
    <citation type="submission" date="2020-09" db="EMBL/GenBank/DDBJ databases">
        <authorList>
            <person name="Kikuchi T."/>
        </authorList>
    </citation>
    <scope>NUCLEOTIDE SEQUENCE</scope>
    <source>
        <strain evidence="2">Ka4C1</strain>
    </source>
</reference>
<evidence type="ECO:0000313" key="2">
    <source>
        <dbReference type="EMBL" id="CAD5221668.1"/>
    </source>
</evidence>
<protein>
    <submittedName>
        <fullName evidence="2">(pine wood nematode) hypothetical protein</fullName>
    </submittedName>
</protein>
<dbReference type="Proteomes" id="UP000659654">
    <property type="component" value="Unassembled WGS sequence"/>
</dbReference>